<dbReference type="InterPro" id="IPR012808">
    <property type="entry name" value="CHP02453"/>
</dbReference>
<evidence type="ECO:0000313" key="1">
    <source>
        <dbReference type="EMBL" id="MBC3882512.1"/>
    </source>
</evidence>
<accession>A0A923KUT0</accession>
<dbReference type="PANTHER" id="PTHR36452:SF1">
    <property type="entry name" value="DUF2461 DOMAIN-CONTAINING PROTEIN"/>
    <property type="match status" value="1"/>
</dbReference>
<evidence type="ECO:0000313" key="2">
    <source>
        <dbReference type="Proteomes" id="UP000627446"/>
    </source>
</evidence>
<comment type="caution">
    <text evidence="1">The sequence shown here is derived from an EMBL/GenBank/DDBJ whole genome shotgun (WGS) entry which is preliminary data.</text>
</comment>
<name>A0A923KUT0_9BURK</name>
<dbReference type="Pfam" id="PF09365">
    <property type="entry name" value="DUF2461"/>
    <property type="match status" value="1"/>
</dbReference>
<dbReference type="InterPro" id="IPR015996">
    <property type="entry name" value="UCP028451"/>
</dbReference>
<organism evidence="1 2">
    <name type="scientific">Undibacterium nitidum</name>
    <dbReference type="NCBI Taxonomy" id="2762298"/>
    <lineage>
        <taxon>Bacteria</taxon>
        <taxon>Pseudomonadati</taxon>
        <taxon>Pseudomonadota</taxon>
        <taxon>Betaproteobacteria</taxon>
        <taxon>Burkholderiales</taxon>
        <taxon>Oxalobacteraceae</taxon>
        <taxon>Undibacterium</taxon>
    </lineage>
</organism>
<dbReference type="PIRSF" id="PIRSF028451">
    <property type="entry name" value="UCP028451"/>
    <property type="match status" value="1"/>
</dbReference>
<reference evidence="1" key="1">
    <citation type="submission" date="2020-08" db="EMBL/GenBank/DDBJ databases">
        <title>Novel species isolated from subtropical streams in China.</title>
        <authorList>
            <person name="Lu H."/>
        </authorList>
    </citation>
    <scope>NUCLEOTIDE SEQUENCE</scope>
    <source>
        <strain evidence="1">LX22W</strain>
    </source>
</reference>
<gene>
    <name evidence="1" type="ORF">H8K36_14060</name>
</gene>
<dbReference type="RefSeq" id="WP_186917120.1">
    <property type="nucleotide sequence ID" value="NZ_JACOFZ010000005.1"/>
</dbReference>
<keyword evidence="2" id="KW-1185">Reference proteome</keyword>
<dbReference type="AlphaFoldDB" id="A0A923KUT0"/>
<dbReference type="PANTHER" id="PTHR36452">
    <property type="entry name" value="CHROMOSOME 12, WHOLE GENOME SHOTGUN SEQUENCE"/>
    <property type="match status" value="1"/>
</dbReference>
<sequence>MHVIELDRYLSELADNNNRAWFVMNKPRYDILRTEFLALVTELIAAISKFDPLLAQCDPKKAMFRINRDVRFSHDKSPYKTNFSAAMIPNGRKKPSEGGGPAYYFQMGDGRLFFAVGEYMPPSDRLKAIRQHMIDDETGFKKLLNNKKLKATYGQLVEEGKLQRPPKGYDPEHPHVEYLKLKSLMVWTEVPLKGLLHDDVKSRLVSGFQDAFPLVTWLRSAE</sequence>
<dbReference type="Proteomes" id="UP000627446">
    <property type="component" value="Unassembled WGS sequence"/>
</dbReference>
<proteinExistence type="predicted"/>
<dbReference type="EMBL" id="JACOFZ010000005">
    <property type="protein sequence ID" value="MBC3882512.1"/>
    <property type="molecule type" value="Genomic_DNA"/>
</dbReference>
<protein>
    <submittedName>
        <fullName evidence="1">DUF2461 domain-containing protein</fullName>
    </submittedName>
</protein>
<dbReference type="NCBIfam" id="TIGR02453">
    <property type="entry name" value="TIGR02453 family protein"/>
    <property type="match status" value="1"/>
</dbReference>